<evidence type="ECO:0000313" key="2">
    <source>
        <dbReference type="EMBL" id="RJL09645.1"/>
    </source>
</evidence>
<protein>
    <recommendedName>
        <fullName evidence="4">DUF4893 domain-containing protein</fullName>
    </recommendedName>
</protein>
<dbReference type="AlphaFoldDB" id="A0A419A4J9"/>
<dbReference type="Proteomes" id="UP000283587">
    <property type="component" value="Unassembled WGS sequence"/>
</dbReference>
<dbReference type="EMBL" id="QZEW01000065">
    <property type="protein sequence ID" value="RJL09645.1"/>
    <property type="molecule type" value="Genomic_DNA"/>
</dbReference>
<evidence type="ECO:0000313" key="3">
    <source>
        <dbReference type="Proteomes" id="UP000283587"/>
    </source>
</evidence>
<accession>A0A419A4J9</accession>
<feature type="signal peptide" evidence="1">
    <location>
        <begin position="1"/>
        <end position="22"/>
    </location>
</feature>
<name>A0A419A4J9_9RHOB</name>
<feature type="chain" id="PRO_5019274953" description="DUF4893 domain-containing protein" evidence="1">
    <location>
        <begin position="23"/>
        <end position="172"/>
    </location>
</feature>
<evidence type="ECO:0000256" key="1">
    <source>
        <dbReference type="SAM" id="SignalP"/>
    </source>
</evidence>
<evidence type="ECO:0008006" key="4">
    <source>
        <dbReference type="Google" id="ProtNLM"/>
    </source>
</evidence>
<reference evidence="3" key="1">
    <citation type="submission" date="2018-09" db="EMBL/GenBank/DDBJ databases">
        <title>Paracoccus onubensis nov. sp. a moderate halophilic bacterium isolated from Gruta de las Maravillas (Aracena, Spain).</title>
        <authorList>
            <person name="Jurado V."/>
            <person name="Gutierrez-Patricio S."/>
            <person name="Gonzalez-Pimentel J.L."/>
            <person name="Miller A.Z."/>
            <person name="Laiz L."/>
            <person name="Saiz-Jimenez C."/>
        </authorList>
    </citation>
    <scope>NUCLEOTIDE SEQUENCE [LARGE SCALE GENOMIC DNA]</scope>
    <source>
        <strain evidence="3">DSM 26381</strain>
    </source>
</reference>
<comment type="caution">
    <text evidence="2">The sequence shown here is derived from an EMBL/GenBank/DDBJ whole genome shotgun (WGS) entry which is preliminary data.</text>
</comment>
<proteinExistence type="predicted"/>
<sequence>MIRAGLYLSLALALLDPVTGIAQDAAGERTTAMARTCVQNHPETGPTPEWDAEEVARLWGDPLDPDLLLVGGVDSYGWVRACRLEGVPPEILAGEYRDRVTWYRGRFRLQDPQGDALPGDVLPGDVLDRFYVSHYSPGEGLVLYPLAETPPPVPHLLLVPLDDTGFAAPPPG</sequence>
<organism evidence="2 3">
    <name type="scientific">Paracoccus siganidrum</name>
    <dbReference type="NCBI Taxonomy" id="1276757"/>
    <lineage>
        <taxon>Bacteria</taxon>
        <taxon>Pseudomonadati</taxon>
        <taxon>Pseudomonadota</taxon>
        <taxon>Alphaproteobacteria</taxon>
        <taxon>Rhodobacterales</taxon>
        <taxon>Paracoccaceae</taxon>
        <taxon>Paracoccus</taxon>
    </lineage>
</organism>
<keyword evidence="3" id="KW-1185">Reference proteome</keyword>
<gene>
    <name evidence="2" type="ORF">D3P05_14800</name>
</gene>
<keyword evidence="1" id="KW-0732">Signal</keyword>